<feature type="coiled-coil region" evidence="1">
    <location>
        <begin position="244"/>
        <end position="271"/>
    </location>
</feature>
<protein>
    <submittedName>
        <fullName evidence="3">Uncharacterized protein</fullName>
    </submittedName>
</protein>
<feature type="compositionally biased region" description="Basic residues" evidence="2">
    <location>
        <begin position="17"/>
        <end position="32"/>
    </location>
</feature>
<feature type="compositionally biased region" description="Acidic residues" evidence="2">
    <location>
        <begin position="160"/>
        <end position="174"/>
    </location>
</feature>
<dbReference type="Proteomes" id="UP001150238">
    <property type="component" value="Unassembled WGS sequence"/>
</dbReference>
<dbReference type="Pfam" id="PF18759">
    <property type="entry name" value="Plavaka"/>
    <property type="match status" value="1"/>
</dbReference>
<dbReference type="Pfam" id="PF20414">
    <property type="entry name" value="DUF6698"/>
    <property type="match status" value="1"/>
</dbReference>
<feature type="compositionally biased region" description="Basic and acidic residues" evidence="2">
    <location>
        <begin position="1100"/>
        <end position="1110"/>
    </location>
</feature>
<feature type="compositionally biased region" description="Acidic residues" evidence="2">
    <location>
        <begin position="1495"/>
        <end position="1505"/>
    </location>
</feature>
<feature type="compositionally biased region" description="Basic and acidic residues" evidence="2">
    <location>
        <begin position="643"/>
        <end position="653"/>
    </location>
</feature>
<comment type="caution">
    <text evidence="3">The sequence shown here is derived from an EMBL/GenBank/DDBJ whole genome shotgun (WGS) entry which is preliminary data.</text>
</comment>
<feature type="region of interest" description="Disordered" evidence="2">
    <location>
        <begin position="1100"/>
        <end position="1126"/>
    </location>
</feature>
<dbReference type="EMBL" id="JANVFS010000061">
    <property type="protein sequence ID" value="KAJ4464207.1"/>
    <property type="molecule type" value="Genomic_DNA"/>
</dbReference>
<feature type="region of interest" description="Disordered" evidence="2">
    <location>
        <begin position="507"/>
        <end position="527"/>
    </location>
</feature>
<feature type="compositionally biased region" description="Acidic residues" evidence="2">
    <location>
        <begin position="1542"/>
        <end position="1563"/>
    </location>
</feature>
<feature type="compositionally biased region" description="Polar residues" evidence="2">
    <location>
        <begin position="1475"/>
        <end position="1485"/>
    </location>
</feature>
<evidence type="ECO:0000313" key="4">
    <source>
        <dbReference type="Proteomes" id="UP001150238"/>
    </source>
</evidence>
<gene>
    <name evidence="3" type="ORF">C8J55DRAFT_566992</name>
</gene>
<feature type="compositionally biased region" description="Low complexity" evidence="2">
    <location>
        <begin position="510"/>
        <end position="527"/>
    </location>
</feature>
<feature type="compositionally biased region" description="Basic and acidic residues" evidence="2">
    <location>
        <begin position="33"/>
        <end position="65"/>
    </location>
</feature>
<feature type="compositionally biased region" description="Polar residues" evidence="2">
    <location>
        <begin position="1509"/>
        <end position="1520"/>
    </location>
</feature>
<reference evidence="3" key="1">
    <citation type="submission" date="2022-08" db="EMBL/GenBank/DDBJ databases">
        <authorList>
            <consortium name="DOE Joint Genome Institute"/>
            <person name="Min B."/>
            <person name="Riley R."/>
            <person name="Sierra-Patev S."/>
            <person name="Naranjo-Ortiz M."/>
            <person name="Looney B."/>
            <person name="Konkel Z."/>
            <person name="Slot J.C."/>
            <person name="Sakamoto Y."/>
            <person name="Steenwyk J.L."/>
            <person name="Rokas A."/>
            <person name="Carro J."/>
            <person name="Camarero S."/>
            <person name="Ferreira P."/>
            <person name="Molpeceres G."/>
            <person name="Ruiz-Duenas F.J."/>
            <person name="Serrano A."/>
            <person name="Henrissat B."/>
            <person name="Drula E."/>
            <person name="Hughes K.W."/>
            <person name="Mata J.L."/>
            <person name="Ishikawa N.K."/>
            <person name="Vargas-Isla R."/>
            <person name="Ushijima S."/>
            <person name="Smith C.A."/>
            <person name="Ahrendt S."/>
            <person name="Andreopoulos W."/>
            <person name="He G."/>
            <person name="Labutti K."/>
            <person name="Lipzen A."/>
            <person name="Ng V."/>
            <person name="Sandor L."/>
            <person name="Barry K."/>
            <person name="Martinez A.T."/>
            <person name="Xiao Y."/>
            <person name="Gibbons J.G."/>
            <person name="Terashima K."/>
            <person name="Hibbett D.S."/>
            <person name="Grigoriev I.V."/>
        </authorList>
    </citation>
    <scope>NUCLEOTIDE SEQUENCE</scope>
    <source>
        <strain evidence="3">Sp2 HRB7682 ss15</strain>
    </source>
</reference>
<feature type="compositionally biased region" description="Low complexity" evidence="2">
    <location>
        <begin position="1112"/>
        <end position="1125"/>
    </location>
</feature>
<dbReference type="InterPro" id="IPR046521">
    <property type="entry name" value="DUF6698"/>
</dbReference>
<sequence length="1570" mass="179557">MPPDENHNYSPPSSRSNGHHPSYRNRHGRHSSNGHDRGGTQNAPRERSPNAPRERSPNAPRERSHSPSHLQSSARHSSAIADHHEAEVNDLRRQVLALTNAKKPSDEGKKRKRLPKGSEPTPLQHGRAIPRRVTVFDDLHTIQSQYDAYRRNGFHKPPPDDNDDVDELEEELSEEERAEKRNMERGYTAIKEMDHVVPNFIKRVGEEGGQALIIELERGADSAKTHDTQAATRIVGQELNRQVRKINEARIKEHEEEIRRVQADTEAMLKEHAAQRENNADDSSHDTAVSLPLLPLSVPPLVLLPEFDEGSRNNRGLENDMTGGLLCPGEIDWKDDIVRAAVQRMDPEYDFASSAHSLCFYKDQKFTLDDPDKGFLQSHWLLQMYRTIFTSPSSAKGQSEDVENLPPSKKKKSLKSHRAHVANIIHMTEVTPRSIAYAAVHLHIALTDSSHWTHSYDGYNYQDLWNFVVDFFEDPVDEEAEKQGKELLKWWTERKKKARLAKKPNATFHASEASMSSMASSSRIDSMNTNCQSASDTLVTGGTTSLLLGPTGNEVVPAERLAPAANTGLEPVQIEMGELTQTLRPRRNRRLPARYQDVLPEGTAAIINTEPQIEERVPLRRRVILRVREHLKTRLNSFGLWREYPHKPSHDPDGEVSIEDMSNLPSQPDRDEDGGALDNSDSDTPLNPTQTLLTGWQNNGNSTKSNGEMEKLADIIQHPEFRVAELKGYTAQTANAKITKADEDCNHNKLKDSFLETSVDIEVPSGDKNIPSKKFSIPGLLYRKPLSVIHAAFTSHLANQFHYTPFRLFQTSKTSECSDDEDIQRVRTDVYNSDAFIQEHYRVLQAPTDDPNCKREKVIAALMCWSDATQLANFGTAKLWPIYMLFGNLSKYIRASPNSGAVNHLAYIPVIPDSIKHAISMFHTKWRTQSKDIITHCNRELYHAIWQHLLDDEFIHAYRYGIVIKCFDGVERRIYPRFFTYSADYPEKFRQIPTFGFDTIRLFANNASDMKRLAARDFEDLIQCAIPVFEGLLEEADNRVLMKLLYRTAEWHALAKLRLHTDHTLDYMETRTQDWGKLMREFRDLSEKFDTRETDREATARYKRSVEKAKKSSGTQTSASSTTTGTRRKKGLNLFTYKWHAMMDYVWFIRWFGPSDIYSTQLGELAHRVVKKLYGLGNKKRDPRQIGRRLRRVEWAKRAFDRRGIHTKRRRQQAVANKDDSITIHYHIGKSNKKRLDLKTYTHSRDPAAKGFWTKLQDHILGRLMQHEFDGDTHETFTDDDRKHIRIKDRKLVELQTLRVNYTTYDIRRDQDTINPRNHADVMMLSPEDEPGAHPYWYARVLRIFRVQVISTHPLASTVLSGPQEMEILWVRWLGVEPGYHSGFQRGRLPKVGFVDEADPFAFGFLAPAHIIRGCHLMPSFSDGRTAGLLQTSEPTAARKTDEIDDWQFFYVGIFVDRDMFMRYFPGGGVGHTANQGFFQSTPDNAENEPRGEESGDEEDELESDSEMHQTTMPPSQAQAEQPFAIDSDESVDGESSHDSDESFDSDPEGDDDLETDVDDWQWDDGYGSA</sequence>
<organism evidence="3 4">
    <name type="scientific">Lentinula lateritia</name>
    <dbReference type="NCBI Taxonomy" id="40482"/>
    <lineage>
        <taxon>Eukaryota</taxon>
        <taxon>Fungi</taxon>
        <taxon>Dikarya</taxon>
        <taxon>Basidiomycota</taxon>
        <taxon>Agaricomycotina</taxon>
        <taxon>Agaricomycetes</taxon>
        <taxon>Agaricomycetidae</taxon>
        <taxon>Agaricales</taxon>
        <taxon>Marasmiineae</taxon>
        <taxon>Omphalotaceae</taxon>
        <taxon>Lentinula</taxon>
    </lineage>
</organism>
<evidence type="ECO:0000313" key="3">
    <source>
        <dbReference type="EMBL" id="KAJ4464207.1"/>
    </source>
</evidence>
<name>A0A9W9DDN7_9AGAR</name>
<evidence type="ECO:0000256" key="1">
    <source>
        <dbReference type="SAM" id="Coils"/>
    </source>
</evidence>
<evidence type="ECO:0000256" key="2">
    <source>
        <dbReference type="SAM" id="MobiDB-lite"/>
    </source>
</evidence>
<feature type="compositionally biased region" description="Polar residues" evidence="2">
    <location>
        <begin position="67"/>
        <end position="76"/>
    </location>
</feature>
<feature type="region of interest" description="Disordered" evidence="2">
    <location>
        <begin position="148"/>
        <end position="181"/>
    </location>
</feature>
<feature type="region of interest" description="Disordered" evidence="2">
    <location>
        <begin position="1"/>
        <end position="126"/>
    </location>
</feature>
<accession>A0A9W9DDN7</accession>
<feature type="region of interest" description="Disordered" evidence="2">
    <location>
        <begin position="393"/>
        <end position="413"/>
    </location>
</feature>
<feature type="region of interest" description="Disordered" evidence="2">
    <location>
        <begin position="1475"/>
        <end position="1570"/>
    </location>
</feature>
<feature type="compositionally biased region" description="Basic and acidic residues" evidence="2">
    <location>
        <begin position="81"/>
        <end position="93"/>
    </location>
</feature>
<feature type="region of interest" description="Disordered" evidence="2">
    <location>
        <begin position="642"/>
        <end position="706"/>
    </location>
</feature>
<dbReference type="InterPro" id="IPR041078">
    <property type="entry name" value="Plavaka"/>
</dbReference>
<keyword evidence="1" id="KW-0175">Coiled coil</keyword>
<proteinExistence type="predicted"/>
<reference evidence="3" key="2">
    <citation type="journal article" date="2023" name="Proc. Natl. Acad. Sci. U.S.A.">
        <title>A global phylogenomic analysis of the shiitake genus Lentinula.</title>
        <authorList>
            <person name="Sierra-Patev S."/>
            <person name="Min B."/>
            <person name="Naranjo-Ortiz M."/>
            <person name="Looney B."/>
            <person name="Konkel Z."/>
            <person name="Slot J.C."/>
            <person name="Sakamoto Y."/>
            <person name="Steenwyk J.L."/>
            <person name="Rokas A."/>
            <person name="Carro J."/>
            <person name="Camarero S."/>
            <person name="Ferreira P."/>
            <person name="Molpeceres G."/>
            <person name="Ruiz-Duenas F.J."/>
            <person name="Serrano A."/>
            <person name="Henrissat B."/>
            <person name="Drula E."/>
            <person name="Hughes K.W."/>
            <person name="Mata J.L."/>
            <person name="Ishikawa N.K."/>
            <person name="Vargas-Isla R."/>
            <person name="Ushijima S."/>
            <person name="Smith C.A."/>
            <person name="Donoghue J."/>
            <person name="Ahrendt S."/>
            <person name="Andreopoulos W."/>
            <person name="He G."/>
            <person name="LaButti K."/>
            <person name="Lipzen A."/>
            <person name="Ng V."/>
            <person name="Riley R."/>
            <person name="Sandor L."/>
            <person name="Barry K."/>
            <person name="Martinez A.T."/>
            <person name="Xiao Y."/>
            <person name="Gibbons J.G."/>
            <person name="Terashima K."/>
            <person name="Grigoriev I.V."/>
            <person name="Hibbett D."/>
        </authorList>
    </citation>
    <scope>NUCLEOTIDE SEQUENCE</scope>
    <source>
        <strain evidence="3">Sp2 HRB7682 ss15</strain>
    </source>
</reference>
<feature type="compositionally biased region" description="Polar residues" evidence="2">
    <location>
        <begin position="682"/>
        <end position="706"/>
    </location>
</feature>